<dbReference type="PANTHER" id="PTHR24223">
    <property type="entry name" value="ATP-BINDING CASSETTE SUB-FAMILY C"/>
    <property type="match status" value="1"/>
</dbReference>
<dbReference type="PROSITE" id="PS00211">
    <property type="entry name" value="ABC_TRANSPORTER_1"/>
    <property type="match status" value="1"/>
</dbReference>
<dbReference type="PROSITE" id="PS50929">
    <property type="entry name" value="ABC_TM1F"/>
    <property type="match status" value="2"/>
</dbReference>
<feature type="transmembrane region" description="Helical" evidence="11">
    <location>
        <begin position="1032"/>
        <end position="1052"/>
    </location>
</feature>
<feature type="transmembrane region" description="Helical" evidence="11">
    <location>
        <begin position="79"/>
        <end position="101"/>
    </location>
</feature>
<feature type="transmembrane region" description="Helical" evidence="11">
    <location>
        <begin position="217"/>
        <end position="238"/>
    </location>
</feature>
<dbReference type="InterPro" id="IPR017871">
    <property type="entry name" value="ABC_transporter-like_CS"/>
</dbReference>
<keyword evidence="6" id="KW-0067">ATP-binding</keyword>
<evidence type="ECO:0000256" key="5">
    <source>
        <dbReference type="ARBA" id="ARBA00022741"/>
    </source>
</evidence>
<dbReference type="PROSITE" id="PS50893">
    <property type="entry name" value="ABC_TRANSPORTER_2"/>
    <property type="match status" value="2"/>
</dbReference>
<dbReference type="CDD" id="cd18580">
    <property type="entry name" value="ABC_6TM_ABCC_D2"/>
    <property type="match status" value="1"/>
</dbReference>
<feature type="transmembrane region" description="Helical" evidence="11">
    <location>
        <begin position="47"/>
        <end position="67"/>
    </location>
</feature>
<evidence type="ECO:0000256" key="1">
    <source>
        <dbReference type="ARBA" id="ARBA00004651"/>
    </source>
</evidence>
<feature type="domain" description="ABC transporter" evidence="12">
    <location>
        <begin position="1211"/>
        <end position="1496"/>
    </location>
</feature>
<sequence>MLTTMNLVHFVIRELFSLETPVILSNDGTFGPGYNLDFDFTILFENIFFSLIPAAIALLVWPAWIFYYRQAPTLGSRDALFWSKLSVVLSLLIFELARSIVWCYTQGGQSAVTAALDQTRISSAILSPSATLALGAMLYFDHTHAFQSSALISLYCTLSVALEFIRCRTFLLRSSMTAVGALSLVIGFCKATIVVMQEIPKSLQQNRAVTERLSPDAIAGFWNRTLLLWINSTFFVGFRQNLTMENLGSLGPNFSSARLAARFELSWETVSKDDPNALLKACYYTVFWPFSLSALPQLVVTALNFGAAFLLQGLLKFLDSENPTDRERTWLIVATFVLYFSRALATNMKSSLSNTTATRLRGIISSQILKKTLRLRSHKAADAAALTHVSADIDGVLDVVRTVHDLWIGIIELAIGLYLLWTIVGMAFFAPLIPIIASTIIGWFVGKHMGPATLAWNQAIQDRISGVSAVLSQITGIKMIGLEQPILNFVQGLRENEISKSKMARTIRVIMIAFLPLNYWVTPLALVVGGQYWTIWRDGLEPVSVFTAFAFANFLGDPVNNLFYLWPNISALQASFSRIQTYLTQPEVEDTREVRNFAAKSSMDDLSKRPADNVVEEAQKRSISFLDVSIKSLENDTLILKNINISILRSTLTMVIGSVGAGKSTLLKAIIGEAEPSSGKIQVLTKNIAYCGQVAWLPNITIKQAIIGRGQFDEDRYQNVIRACALDHDIGQMEDGDKSITGPNGSKLSGGQKQRLCLARAIYSLAPIVVCDDPLSSLDTTTTKSVFDAVFGPAGFLQEQGRTVVLATHATEWLTFAHQVISLQNSEVTSYSTQDDIQNLARVIIKTNPPNKEKMYQTQTTEASNKLGRITSVVQNSVSPIDSSLYRFYFQSVPTWILFLALLSVVVMTVVEKFPDFLMRIWIEIDAKNKNYIWVMVALAIAAMIHNGATVWLYELIIIPKVASKMHSLYITAVMQATLPFLTSTSNGALLNRFGQDMSLLAKEMPSALFRVLLICGTTVANVAMITSATTYSFVFLPFIVAILAMVQAFYLRTSRQMRLLDLESKTPLYTKIYETSVGIEHIRSFGWEEAVIQESLELLDYTQTPFYYMYSIQRWLLVVLGMTVTLTATILVSIALNWTKTTSQASLGLALLGLINFTIVCQELVLRWTILETSLGSIMRLKTFVSTTPQEKDGPDAQWRPKSWPARGAVEFRQVSATYSAGDQPIMALENVNLTIEPGEKVVVAGRTGSGKSSFLLTTLNFLQLTGTVLIDGLDISKVPRQQLRRAITTIPQDPVIIPGTLRDNLIPFRPEDDKHGEMDSDDEKEADAEQVGGADANNQNNVTANIEAGAIAAAAIDAPLNNIAISQVLRDLGLEAYVEQHGGLDADVKLMEFSTGQKQLIAIARALLHRLQYRSQIVLMDELTSSLDYETDRRVQRAMNIAFRGCTRIVISHRSTGYENCDRILTLSDGFLTAQRKIDKETSDENDSPFDEEEKVQMKETKARMERASRAPRLDSMPASWISAADTQRWLNETETESSTHDVTDQDRPDIVHRRKVRSSVKELRRAKQERDGILPRKSTDSTASSQHTVKTGGNRHSNVTITGGEPQTGESLQSAHRTSQPVTTAEPQTSESPQSAQQNAPQPNEPVTTAAPQTSESLPSAQQSARQTSQSDVERDEGGAIKPKLANVVTDSE</sequence>
<feature type="region of interest" description="Disordered" evidence="10">
    <location>
        <begin position="1534"/>
        <end position="1696"/>
    </location>
</feature>
<feature type="transmembrane region" description="Helical" evidence="11">
    <location>
        <begin position="294"/>
        <end position="317"/>
    </location>
</feature>
<feature type="transmembrane region" description="Helical" evidence="11">
    <location>
        <begin position="509"/>
        <end position="533"/>
    </location>
</feature>
<keyword evidence="5" id="KW-0547">Nucleotide-binding</keyword>
<evidence type="ECO:0000313" key="15">
    <source>
        <dbReference type="Proteomes" id="UP000039046"/>
    </source>
</evidence>
<evidence type="ECO:0000256" key="3">
    <source>
        <dbReference type="ARBA" id="ARBA00022475"/>
    </source>
</evidence>
<dbReference type="Pfam" id="PF00664">
    <property type="entry name" value="ABC_membrane"/>
    <property type="match status" value="2"/>
</dbReference>
<evidence type="ECO:0000256" key="2">
    <source>
        <dbReference type="ARBA" id="ARBA00022448"/>
    </source>
</evidence>
<dbReference type="InterPro" id="IPR050173">
    <property type="entry name" value="ABC_transporter_C-like"/>
</dbReference>
<feature type="compositionally biased region" description="Acidic residues" evidence="10">
    <location>
        <begin position="1321"/>
        <end position="1330"/>
    </location>
</feature>
<feature type="transmembrane region" description="Helical" evidence="11">
    <location>
        <begin position="1116"/>
        <end position="1137"/>
    </location>
</feature>
<dbReference type="GO" id="GO:0016887">
    <property type="term" value="F:ATP hydrolysis activity"/>
    <property type="evidence" value="ECO:0007669"/>
    <property type="project" value="InterPro"/>
</dbReference>
<evidence type="ECO:0000259" key="13">
    <source>
        <dbReference type="PROSITE" id="PS50929"/>
    </source>
</evidence>
<dbReference type="InterPro" id="IPR027417">
    <property type="entry name" value="P-loop_NTPase"/>
</dbReference>
<dbReference type="CDD" id="cd18579">
    <property type="entry name" value="ABC_6TM_ABCC_D1"/>
    <property type="match status" value="1"/>
</dbReference>
<evidence type="ECO:0000256" key="11">
    <source>
        <dbReference type="SAM" id="Phobius"/>
    </source>
</evidence>
<keyword evidence="2" id="KW-0813">Transport</keyword>
<feature type="domain" description="ABC transporter" evidence="12">
    <location>
        <begin position="623"/>
        <end position="850"/>
    </location>
</feature>
<feature type="transmembrane region" description="Helical" evidence="11">
    <location>
        <begin position="152"/>
        <end position="171"/>
    </location>
</feature>
<feature type="compositionally biased region" description="Low complexity" evidence="10">
    <location>
        <begin position="1634"/>
        <end position="1649"/>
    </location>
</feature>
<evidence type="ECO:0000256" key="10">
    <source>
        <dbReference type="SAM" id="MobiDB-lite"/>
    </source>
</evidence>
<comment type="subcellular location">
    <subcellularLocation>
        <location evidence="1">Cell membrane</location>
        <topology evidence="1">Multi-pass membrane protein</topology>
    </subcellularLocation>
</comment>
<evidence type="ECO:0000256" key="4">
    <source>
        <dbReference type="ARBA" id="ARBA00022692"/>
    </source>
</evidence>
<reference evidence="14 15" key="1">
    <citation type="journal article" date="2015" name="Genome Announc.">
        <title>Draft Genome Sequence and Gene Annotation of the Entomopathogenic Fungus Verticillium hemipterigenum.</title>
        <authorList>
            <person name="Horn F."/>
            <person name="Habel A."/>
            <person name="Scharf D.H."/>
            <person name="Dworschak J."/>
            <person name="Brakhage A.A."/>
            <person name="Guthke R."/>
            <person name="Hertweck C."/>
            <person name="Linde J."/>
        </authorList>
    </citation>
    <scope>NUCLEOTIDE SEQUENCE [LARGE SCALE GENOMIC DNA]</scope>
</reference>
<dbReference type="Gene3D" id="1.20.1560.10">
    <property type="entry name" value="ABC transporter type 1, transmembrane domain"/>
    <property type="match status" value="2"/>
</dbReference>
<dbReference type="SUPFAM" id="SSF90123">
    <property type="entry name" value="ABC transporter transmembrane region"/>
    <property type="match status" value="2"/>
</dbReference>
<feature type="compositionally biased region" description="Acidic residues" evidence="10">
    <location>
        <begin position="1486"/>
        <end position="1496"/>
    </location>
</feature>
<feature type="transmembrane region" description="Helical" evidence="11">
    <location>
        <begin position="177"/>
        <end position="196"/>
    </location>
</feature>
<evidence type="ECO:0000256" key="9">
    <source>
        <dbReference type="ARBA" id="ARBA00023180"/>
    </source>
</evidence>
<protein>
    <recommendedName>
        <fullName evidence="16">ABC transporter</fullName>
    </recommendedName>
</protein>
<dbReference type="InterPro" id="IPR003439">
    <property type="entry name" value="ABC_transporter-like_ATP-bd"/>
</dbReference>
<keyword evidence="3" id="KW-1003">Cell membrane</keyword>
<gene>
    <name evidence="14" type="ORF">VHEMI09334</name>
</gene>
<dbReference type="InterPro" id="IPR044726">
    <property type="entry name" value="ABCC_6TM_D2"/>
</dbReference>
<evidence type="ECO:0000256" key="6">
    <source>
        <dbReference type="ARBA" id="ARBA00022840"/>
    </source>
</evidence>
<dbReference type="InterPro" id="IPR056227">
    <property type="entry name" value="TMD0_ABC"/>
</dbReference>
<evidence type="ECO:0000256" key="8">
    <source>
        <dbReference type="ARBA" id="ARBA00023136"/>
    </source>
</evidence>
<dbReference type="HOGENOM" id="CLU_000604_27_3_1"/>
<evidence type="ECO:0000259" key="12">
    <source>
        <dbReference type="PROSITE" id="PS50893"/>
    </source>
</evidence>
<dbReference type="InterPro" id="IPR011527">
    <property type="entry name" value="ABC1_TM_dom"/>
</dbReference>
<dbReference type="Pfam" id="PF00005">
    <property type="entry name" value="ABC_tran"/>
    <property type="match status" value="2"/>
</dbReference>
<feature type="compositionally biased region" description="Polar residues" evidence="10">
    <location>
        <begin position="1583"/>
        <end position="1604"/>
    </location>
</feature>
<evidence type="ECO:0000313" key="14">
    <source>
        <dbReference type="EMBL" id="CEJ93766.1"/>
    </source>
</evidence>
<organism evidence="14 15">
    <name type="scientific">[Torrubiella] hemipterigena</name>
    <dbReference type="NCBI Taxonomy" id="1531966"/>
    <lineage>
        <taxon>Eukaryota</taxon>
        <taxon>Fungi</taxon>
        <taxon>Dikarya</taxon>
        <taxon>Ascomycota</taxon>
        <taxon>Pezizomycotina</taxon>
        <taxon>Sordariomycetes</taxon>
        <taxon>Hypocreomycetidae</taxon>
        <taxon>Hypocreales</taxon>
        <taxon>Clavicipitaceae</taxon>
        <taxon>Clavicipitaceae incertae sedis</taxon>
        <taxon>'Torrubiella' clade</taxon>
    </lineage>
</organism>
<evidence type="ECO:0008006" key="16">
    <source>
        <dbReference type="Google" id="ProtNLM"/>
    </source>
</evidence>
<feature type="transmembrane region" description="Helical" evidence="11">
    <location>
        <begin position="932"/>
        <end position="954"/>
    </location>
</feature>
<evidence type="ECO:0000256" key="7">
    <source>
        <dbReference type="ARBA" id="ARBA00022989"/>
    </source>
</evidence>
<dbReference type="GO" id="GO:0140359">
    <property type="term" value="F:ABC-type transporter activity"/>
    <property type="evidence" value="ECO:0007669"/>
    <property type="project" value="InterPro"/>
</dbReference>
<dbReference type="InterPro" id="IPR044746">
    <property type="entry name" value="ABCC_6TM_D1"/>
</dbReference>
<feature type="region of interest" description="Disordered" evidence="10">
    <location>
        <begin position="1481"/>
        <end position="1515"/>
    </location>
</feature>
<dbReference type="Proteomes" id="UP000039046">
    <property type="component" value="Unassembled WGS sequence"/>
</dbReference>
<feature type="region of interest" description="Disordered" evidence="10">
    <location>
        <begin position="1311"/>
        <end position="1341"/>
    </location>
</feature>
<feature type="compositionally biased region" description="Basic and acidic residues" evidence="10">
    <location>
        <begin position="1540"/>
        <end position="1554"/>
    </location>
</feature>
<keyword evidence="7 11" id="KW-1133">Transmembrane helix</keyword>
<feature type="transmembrane region" description="Helical" evidence="11">
    <location>
        <begin position="329"/>
        <end position="345"/>
    </location>
</feature>
<feature type="compositionally biased region" description="Basic and acidic residues" evidence="10">
    <location>
        <begin position="1497"/>
        <end position="1515"/>
    </location>
</feature>
<feature type="domain" description="ABC transmembrane type-1" evidence="13">
    <location>
        <begin position="899"/>
        <end position="1174"/>
    </location>
</feature>
<feature type="transmembrane region" description="Helical" evidence="11">
    <location>
        <begin position="966"/>
        <end position="987"/>
    </location>
</feature>
<dbReference type="SMART" id="SM00382">
    <property type="entry name" value="AAA"/>
    <property type="match status" value="2"/>
</dbReference>
<keyword evidence="9" id="KW-0325">Glycoprotein</keyword>
<dbReference type="EMBL" id="CDHN01000006">
    <property type="protein sequence ID" value="CEJ93766.1"/>
    <property type="molecule type" value="Genomic_DNA"/>
</dbReference>
<feature type="compositionally biased region" description="Basic and acidic residues" evidence="10">
    <location>
        <begin position="1311"/>
        <end position="1320"/>
    </location>
</feature>
<feature type="transmembrane region" description="Helical" evidence="11">
    <location>
        <begin position="1008"/>
        <end position="1026"/>
    </location>
</feature>
<dbReference type="STRING" id="1531966.A0A0A1T9N5"/>
<feature type="compositionally biased region" description="Polar residues" evidence="10">
    <location>
        <begin position="1611"/>
        <end position="1633"/>
    </location>
</feature>
<name>A0A0A1T9N5_9HYPO</name>
<feature type="compositionally biased region" description="Basic and acidic residues" evidence="10">
    <location>
        <begin position="1562"/>
        <end position="1582"/>
    </location>
</feature>
<dbReference type="InterPro" id="IPR036640">
    <property type="entry name" value="ABC1_TM_sf"/>
</dbReference>
<dbReference type="SUPFAM" id="SSF52540">
    <property type="entry name" value="P-loop containing nucleoside triphosphate hydrolases"/>
    <property type="match status" value="2"/>
</dbReference>
<feature type="transmembrane region" description="Helical" evidence="11">
    <location>
        <begin position="888"/>
        <end position="911"/>
    </location>
</feature>
<proteinExistence type="predicted"/>
<feature type="transmembrane region" description="Helical" evidence="11">
    <location>
        <begin position="418"/>
        <end position="445"/>
    </location>
</feature>
<feature type="compositionally biased region" description="Low complexity" evidence="10">
    <location>
        <begin position="1663"/>
        <end position="1674"/>
    </location>
</feature>
<keyword evidence="4 11" id="KW-0812">Transmembrane</keyword>
<feature type="compositionally biased region" description="Polar residues" evidence="10">
    <location>
        <begin position="1653"/>
        <end position="1662"/>
    </location>
</feature>
<dbReference type="GO" id="GO:0005886">
    <property type="term" value="C:plasma membrane"/>
    <property type="evidence" value="ECO:0007669"/>
    <property type="project" value="UniProtKB-SubCell"/>
</dbReference>
<dbReference type="GO" id="GO:0005524">
    <property type="term" value="F:ATP binding"/>
    <property type="evidence" value="ECO:0007669"/>
    <property type="project" value="UniProtKB-KW"/>
</dbReference>
<dbReference type="PANTHER" id="PTHR24223:SF399">
    <property type="entry name" value="ABC TRANSPORTER ATNG"/>
    <property type="match status" value="1"/>
</dbReference>
<keyword evidence="8 11" id="KW-0472">Membrane</keyword>
<keyword evidence="15" id="KW-1185">Reference proteome</keyword>
<dbReference type="Gene3D" id="3.40.50.300">
    <property type="entry name" value="P-loop containing nucleotide triphosphate hydrolases"/>
    <property type="match status" value="2"/>
</dbReference>
<dbReference type="OrthoDB" id="6500128at2759"/>
<accession>A0A0A1T9N5</accession>
<dbReference type="InterPro" id="IPR003593">
    <property type="entry name" value="AAA+_ATPase"/>
</dbReference>
<dbReference type="Pfam" id="PF24357">
    <property type="entry name" value="TMD0_ABC"/>
    <property type="match status" value="1"/>
</dbReference>
<feature type="domain" description="ABC transmembrane type-1" evidence="13">
    <location>
        <begin position="298"/>
        <end position="571"/>
    </location>
</feature>